<dbReference type="AlphaFoldDB" id="A0A154P741"/>
<proteinExistence type="predicted"/>
<protein>
    <submittedName>
        <fullName evidence="2">Uncharacterized protein</fullName>
    </submittedName>
</protein>
<dbReference type="Proteomes" id="UP000076502">
    <property type="component" value="Unassembled WGS sequence"/>
</dbReference>
<name>A0A154P741_DUFNO</name>
<sequence>MGKNTLPLGRRDHSTVNIIHKTVNITPFSQSSLQFAYQRNNSPKHPQSIHKISGVQGVQTGTGNRV</sequence>
<organism evidence="2 3">
    <name type="scientific">Dufourea novaeangliae</name>
    <name type="common">Sweat bee</name>
    <dbReference type="NCBI Taxonomy" id="178035"/>
    <lineage>
        <taxon>Eukaryota</taxon>
        <taxon>Metazoa</taxon>
        <taxon>Ecdysozoa</taxon>
        <taxon>Arthropoda</taxon>
        <taxon>Hexapoda</taxon>
        <taxon>Insecta</taxon>
        <taxon>Pterygota</taxon>
        <taxon>Neoptera</taxon>
        <taxon>Endopterygota</taxon>
        <taxon>Hymenoptera</taxon>
        <taxon>Apocrita</taxon>
        <taxon>Aculeata</taxon>
        <taxon>Apoidea</taxon>
        <taxon>Anthophila</taxon>
        <taxon>Halictidae</taxon>
        <taxon>Rophitinae</taxon>
        <taxon>Dufourea</taxon>
    </lineage>
</organism>
<gene>
    <name evidence="2" type="ORF">WN55_08177</name>
</gene>
<dbReference type="EMBL" id="KQ434819">
    <property type="protein sequence ID" value="KZC06940.1"/>
    <property type="molecule type" value="Genomic_DNA"/>
</dbReference>
<evidence type="ECO:0000313" key="2">
    <source>
        <dbReference type="EMBL" id="KZC06940.1"/>
    </source>
</evidence>
<feature type="region of interest" description="Disordered" evidence="1">
    <location>
        <begin position="39"/>
        <end position="66"/>
    </location>
</feature>
<evidence type="ECO:0000256" key="1">
    <source>
        <dbReference type="SAM" id="MobiDB-lite"/>
    </source>
</evidence>
<reference evidence="2 3" key="1">
    <citation type="submission" date="2015-07" db="EMBL/GenBank/DDBJ databases">
        <title>The genome of Dufourea novaeangliae.</title>
        <authorList>
            <person name="Pan H."/>
            <person name="Kapheim K."/>
        </authorList>
    </citation>
    <scope>NUCLEOTIDE SEQUENCE [LARGE SCALE GENOMIC DNA]</scope>
    <source>
        <strain evidence="2">0120121106</strain>
        <tissue evidence="2">Whole body</tissue>
    </source>
</reference>
<accession>A0A154P741</accession>
<evidence type="ECO:0000313" key="3">
    <source>
        <dbReference type="Proteomes" id="UP000076502"/>
    </source>
</evidence>
<feature type="compositionally biased region" description="Polar residues" evidence="1">
    <location>
        <begin position="56"/>
        <end position="66"/>
    </location>
</feature>
<keyword evidence="3" id="KW-1185">Reference proteome</keyword>